<proteinExistence type="predicted"/>
<protein>
    <submittedName>
        <fullName evidence="1">Uncharacterized protein</fullName>
    </submittedName>
</protein>
<keyword evidence="2" id="KW-1185">Reference proteome</keyword>
<organism evidence="1 2">
    <name type="scientific">Pseudolactococcus carnosus</name>
    <dbReference type="NCBI Taxonomy" id="2749961"/>
    <lineage>
        <taxon>Bacteria</taxon>
        <taxon>Bacillati</taxon>
        <taxon>Bacillota</taxon>
        <taxon>Bacilli</taxon>
        <taxon>Lactobacillales</taxon>
        <taxon>Streptococcaceae</taxon>
        <taxon>Pseudolactococcus</taxon>
    </lineage>
</organism>
<comment type="caution">
    <text evidence="1">The sequence shown here is derived from an EMBL/GenBank/DDBJ whole genome shotgun (WGS) entry which is preliminary data.</text>
</comment>
<reference evidence="1 2" key="1">
    <citation type="journal article" date="2022" name="Microbiol. Res.">
        <title>Comparative genome analysis, predicted lifestyle and antimicrobial strategies of Lactococcus carnosus and Lactococcus paracarnosus isolated from meat.</title>
        <authorList>
            <person name="Werum V."/>
            <person name="Ehrmann M."/>
            <person name="Vogel R."/>
            <person name="Hilgarth M."/>
        </authorList>
    </citation>
    <scope>NUCLEOTIDE SEQUENCE [LARGE SCALE GENOMIC DNA]</scope>
    <source>
        <strain evidence="1 2">TMW22177</strain>
    </source>
</reference>
<evidence type="ECO:0000313" key="2">
    <source>
        <dbReference type="Proteomes" id="UP001522450"/>
    </source>
</evidence>
<evidence type="ECO:0000313" key="1">
    <source>
        <dbReference type="EMBL" id="MCJ1989077.1"/>
    </source>
</evidence>
<sequence>MPKIKNSYISKKITLEMNLVRTKSLIYEKDQADYLNWFPMVLSLQVEDEIYTFEYLSTISLEGMKYLFSIVDNMIVERRKLSSIKNYRSSVFRWGATEGEFSFVFENIIEEFVSIELWLNIASMKKEYAGYNIGFDFSVISEEFIEFIAQLKNQLYELTEGHEGERLV</sequence>
<dbReference type="Proteomes" id="UP001522450">
    <property type="component" value="Unassembled WGS sequence"/>
</dbReference>
<name>A0ABT0AR37_9LACT</name>
<accession>A0ABT0AR37</accession>
<gene>
    <name evidence="1" type="ORF">GYN21_02485</name>
</gene>
<dbReference type="EMBL" id="JAAECS010000002">
    <property type="protein sequence ID" value="MCJ1989077.1"/>
    <property type="molecule type" value="Genomic_DNA"/>
</dbReference>
<dbReference type="RefSeq" id="WP_244034229.1">
    <property type="nucleotide sequence ID" value="NZ_JAAECS010000002.1"/>
</dbReference>